<evidence type="ECO:0000259" key="3">
    <source>
        <dbReference type="Pfam" id="PF13116"/>
    </source>
</evidence>
<feature type="compositionally biased region" description="Low complexity" evidence="1">
    <location>
        <begin position="1359"/>
        <end position="1373"/>
    </location>
</feature>
<name>A0A643F921_IDEDE</name>
<dbReference type="EMBL" id="VZPB01000042">
    <property type="protein sequence ID" value="KAB0578201.1"/>
    <property type="molecule type" value="Genomic_DNA"/>
</dbReference>
<dbReference type="Pfam" id="PF13116">
    <property type="entry name" value="YhdP"/>
    <property type="match status" value="1"/>
</dbReference>
<keyword evidence="5" id="KW-1185">Reference proteome</keyword>
<dbReference type="PANTHER" id="PTHR38690:SF1">
    <property type="entry name" value="PROTEASE"/>
    <property type="match status" value="1"/>
</dbReference>
<evidence type="ECO:0000313" key="5">
    <source>
        <dbReference type="Proteomes" id="UP000430120"/>
    </source>
</evidence>
<feature type="transmembrane region" description="Helical" evidence="2">
    <location>
        <begin position="25"/>
        <end position="48"/>
    </location>
</feature>
<dbReference type="PANTHER" id="PTHR38690">
    <property type="entry name" value="PROTEASE-RELATED"/>
    <property type="match status" value="1"/>
</dbReference>
<dbReference type="Proteomes" id="UP000430120">
    <property type="component" value="Unassembled WGS sequence"/>
</dbReference>
<evidence type="ECO:0000313" key="4">
    <source>
        <dbReference type="EMBL" id="KAB0578201.1"/>
    </source>
</evidence>
<keyword evidence="2" id="KW-0472">Membrane</keyword>
<gene>
    <name evidence="4" type="ORF">F7Q92_15775</name>
</gene>
<comment type="caution">
    <text evidence="4">The sequence shown here is derived from an EMBL/GenBank/DDBJ whole genome shotgun (WGS) entry which is preliminary data.</text>
</comment>
<reference evidence="4 5" key="1">
    <citation type="submission" date="2019-09" db="EMBL/GenBank/DDBJ databases">
        <title>Draft genome sequences of 48 bacterial type strains from the CCUG.</title>
        <authorList>
            <person name="Tunovic T."/>
            <person name="Pineiro-Iglesias B."/>
            <person name="Unosson C."/>
            <person name="Inganas E."/>
            <person name="Ohlen M."/>
            <person name="Cardew S."/>
            <person name="Jensie-Markopoulos S."/>
            <person name="Salva-Serra F."/>
            <person name="Jaen-Luchoro D."/>
            <person name="Karlsson R."/>
            <person name="Svensson-Stadler L."/>
            <person name="Chun J."/>
            <person name="Moore E."/>
        </authorList>
    </citation>
    <scope>NUCLEOTIDE SEQUENCE [LARGE SCALE GENOMIC DNA]</scope>
    <source>
        <strain evidence="4 5">CCUG 30977</strain>
    </source>
</reference>
<dbReference type="OrthoDB" id="8521382at2"/>
<organism evidence="4 5">
    <name type="scientific">Ideonella dechloratans</name>
    <dbReference type="NCBI Taxonomy" id="36863"/>
    <lineage>
        <taxon>Bacteria</taxon>
        <taxon>Pseudomonadati</taxon>
        <taxon>Pseudomonadota</taxon>
        <taxon>Betaproteobacteria</taxon>
        <taxon>Burkholderiales</taxon>
        <taxon>Sphaerotilaceae</taxon>
        <taxon>Ideonella</taxon>
    </lineage>
</organism>
<feature type="domain" description="YhdP central" evidence="3">
    <location>
        <begin position="28"/>
        <end position="1342"/>
    </location>
</feature>
<dbReference type="InterPro" id="IPR025263">
    <property type="entry name" value="YhdP_central"/>
</dbReference>
<feature type="region of interest" description="Disordered" evidence="1">
    <location>
        <begin position="1345"/>
        <end position="1373"/>
    </location>
</feature>
<keyword evidence="2" id="KW-0812">Transmembrane</keyword>
<keyword evidence="2" id="KW-1133">Transmembrane helix</keyword>
<evidence type="ECO:0000256" key="2">
    <source>
        <dbReference type="SAM" id="Phobius"/>
    </source>
</evidence>
<evidence type="ECO:0000256" key="1">
    <source>
        <dbReference type="SAM" id="MobiDB-lite"/>
    </source>
</evidence>
<dbReference type="NCBIfam" id="TIGR02099">
    <property type="entry name" value="YhdP family protein"/>
    <property type="match status" value="1"/>
</dbReference>
<sequence length="1373" mass="147811">MPLMSPETGRVPQPRRPVLVSLSRGAFRAVSLLLISAWSLLLLGWLILHWGILPHLSDWRPDIEQRLSRSLGLTVRMGQLQAGSSRWVPTVQARDVVLLDPQGREALRLPRVDAALSLRSLFSWSLRLSQVYVEGARLDIRRDARGHVFVGGLDLSQPGGADDHRAADWFFAQPEFVIRGGQLRWLDELRGAPPLSLDAVDLVVRNGLRHHDLRLDATPPAEWGERFSLRGRFTQPLLARAGDWPRWSGTLYADLPHTDVDTLQRYASLPFDLKAGRGALRAWLDVERGDWRGGAADLALDAVQLRLGRTLEPLSLSRLQGRLQVQRQRDGVRVSAQGLDFVTEDGQRWPASQFTLGWRQAQVIGATGGPSAPEAPVTGGEFRADRLDLALMAHIAERLPLPDGLRRGLERTRPEGQVQDLVASWSGPLARPEHYRVQAKATGLSLQPGEVDPAHPDEPARPGWRGAELTLDANESGGEGQLSVRDGALSFPGVFEQPEVPMDRLSAKLVWQVRPHPGQEPDIELLVREARYANPDLQGELQARWHTGARPGQGSGRRFPGWLEMTGRIGQVAAPQVVRYLPLGIGHDARDYVRQAVLAGEVRQLQFRTRGDLWDFPYPQAGTGEFRIAAQLQGVTLAYVPPAQAGAAPEWPAFEQLRGELLFDRARMRIRNAQARLYGLTLQGVNGEIADLISHPVLTIAGNVRGPLADGLRYVASSPVDRLIDGALRQASGTGAMDLKLALAIPLEDTDKTTVKGQLALSGNDVRMAPDMPLLAATRAQIQFSDRSFSLSSGSARVLGGEASLSGSLQPDGSLRFQSQGVATADGLRQAVELGAVSRLAQRLSGQAPYKLDLTVRRGQTEMLLTSPLTGLASDLPAPLGKTADAALPLRYQTRLAEPVAGQPERDTLRVELGSLAVAEYQRDLSGAQAQVLKGALAIGAPLPAAPAGTVQAALQLGDVDVDAWHALGAGLGLGGAGAGAGNRQGYLPTDLSLKAHSLSLDGRRLDAVQAQVQRRVQGDGAHWLAELNARQIQGRIDYRPAAAGDPASGRLMARLGRLVVPEAEVDQVDSLLDQASDGVPALDIVVDNFELKGRQLGKLEVQASYRGEGGQDWRLSRLAMTGPDARLTGSGQWAPGPRRRMALNFKLDVQDGGNLLEHLGMGRVVKGAKGQVTGELAWNGSPLSPDWAGMTGHMQLALESGQFLKVNPGAGRLLGVLSLQALPRRFLLDFRDVFDAGFAFDNVSADVLLSDGIASTNNLRIRGVQAVVLMDGQTDLRHETQDLRMVVVPEISAGTASLAYAAINPVIGLGAFLAQYVLSKPLAEAGTREFRVGGSWDAPTVVPVPRQADAAPLPEPATPASGAASSPRTRGG</sequence>
<protein>
    <submittedName>
        <fullName evidence="4">TIGR02099 family protein</fullName>
    </submittedName>
</protein>
<accession>A0A643F921</accession>
<proteinExistence type="predicted"/>
<dbReference type="InterPro" id="IPR011836">
    <property type="entry name" value="YhdP"/>
</dbReference>